<name>A0ABV3GJ48_MICGL</name>
<dbReference type="EMBL" id="JBFALK010000013">
    <property type="protein sequence ID" value="MEV0971642.1"/>
    <property type="molecule type" value="Genomic_DNA"/>
</dbReference>
<evidence type="ECO:0000256" key="1">
    <source>
        <dbReference type="SAM" id="Phobius"/>
    </source>
</evidence>
<evidence type="ECO:0000313" key="3">
    <source>
        <dbReference type="Proteomes" id="UP001551675"/>
    </source>
</evidence>
<dbReference type="RefSeq" id="WP_061255985.1">
    <property type="nucleotide sequence ID" value="NZ_JBFALK010000013.1"/>
</dbReference>
<keyword evidence="1" id="KW-1133">Transmembrane helix</keyword>
<comment type="caution">
    <text evidence="2">The sequence shown here is derived from an EMBL/GenBank/DDBJ whole genome shotgun (WGS) entry which is preliminary data.</text>
</comment>
<dbReference type="Proteomes" id="UP001551675">
    <property type="component" value="Unassembled WGS sequence"/>
</dbReference>
<feature type="transmembrane region" description="Helical" evidence="1">
    <location>
        <begin position="25"/>
        <end position="47"/>
    </location>
</feature>
<feature type="transmembrane region" description="Helical" evidence="1">
    <location>
        <begin position="54"/>
        <end position="74"/>
    </location>
</feature>
<organism evidence="2 3">
    <name type="scientific">Microtetraspora glauca</name>
    <dbReference type="NCBI Taxonomy" id="1996"/>
    <lineage>
        <taxon>Bacteria</taxon>
        <taxon>Bacillati</taxon>
        <taxon>Actinomycetota</taxon>
        <taxon>Actinomycetes</taxon>
        <taxon>Streptosporangiales</taxon>
        <taxon>Streptosporangiaceae</taxon>
        <taxon>Microtetraspora</taxon>
    </lineage>
</organism>
<evidence type="ECO:0000313" key="2">
    <source>
        <dbReference type="EMBL" id="MEV0971642.1"/>
    </source>
</evidence>
<keyword evidence="1" id="KW-0472">Membrane</keyword>
<protein>
    <submittedName>
        <fullName evidence="2">Uncharacterized protein</fullName>
    </submittedName>
</protein>
<proteinExistence type="predicted"/>
<keyword evidence="1" id="KW-0812">Transmembrane</keyword>
<sequence length="179" mass="20271">MASLGWLSLAGACYLRLPLFRAIWLGYWLLIVALWAWVFLWTFLTVMTYLSRKAYARATGALLVAVIVGALLSVPKWENAFIDSLFLLQRDRFDALATAYRNGEPLPVPWWMSLLSIDGRVGAQEHALYLPVYEDWRAETGVGIAYVPLPLDADDWIVTAAGDMGRPTRSFGNGWWWVE</sequence>
<gene>
    <name evidence="2" type="ORF">AB0I59_23775</name>
</gene>
<keyword evidence="3" id="KW-1185">Reference proteome</keyword>
<reference evidence="2 3" key="1">
    <citation type="submission" date="2024-06" db="EMBL/GenBank/DDBJ databases">
        <title>The Natural Products Discovery Center: Release of the First 8490 Sequenced Strains for Exploring Actinobacteria Biosynthetic Diversity.</title>
        <authorList>
            <person name="Kalkreuter E."/>
            <person name="Kautsar S.A."/>
            <person name="Yang D."/>
            <person name="Bader C.D."/>
            <person name="Teijaro C.N."/>
            <person name="Fluegel L."/>
            <person name="Davis C.M."/>
            <person name="Simpson J.R."/>
            <person name="Lauterbach L."/>
            <person name="Steele A.D."/>
            <person name="Gui C."/>
            <person name="Meng S."/>
            <person name="Li G."/>
            <person name="Viehrig K."/>
            <person name="Ye F."/>
            <person name="Su P."/>
            <person name="Kiefer A.F."/>
            <person name="Nichols A."/>
            <person name="Cepeda A.J."/>
            <person name="Yan W."/>
            <person name="Fan B."/>
            <person name="Jiang Y."/>
            <person name="Adhikari A."/>
            <person name="Zheng C.-J."/>
            <person name="Schuster L."/>
            <person name="Cowan T.M."/>
            <person name="Smanski M.J."/>
            <person name="Chevrette M.G."/>
            <person name="De Carvalho L.P.S."/>
            <person name="Shen B."/>
        </authorList>
    </citation>
    <scope>NUCLEOTIDE SEQUENCE [LARGE SCALE GENOMIC DNA]</scope>
    <source>
        <strain evidence="2 3">NPDC050100</strain>
    </source>
</reference>
<accession>A0ABV3GJ48</accession>